<keyword evidence="4" id="KW-0804">Transcription</keyword>
<dbReference type="InterPro" id="IPR036388">
    <property type="entry name" value="WH-like_DNA-bd_sf"/>
</dbReference>
<dbReference type="CDD" id="cd06171">
    <property type="entry name" value="Sigma70_r4"/>
    <property type="match status" value="1"/>
</dbReference>
<dbReference type="InterPro" id="IPR013324">
    <property type="entry name" value="RNA_pol_sigma_r3/r4-like"/>
</dbReference>
<dbReference type="InterPro" id="IPR013325">
    <property type="entry name" value="RNA_pol_sigma_r2"/>
</dbReference>
<dbReference type="InterPro" id="IPR039425">
    <property type="entry name" value="RNA_pol_sigma-70-like"/>
</dbReference>
<dbReference type="EMBL" id="VMNW02000028">
    <property type="protein sequence ID" value="KAA9159606.1"/>
    <property type="molecule type" value="Genomic_DNA"/>
</dbReference>
<accession>A0A5N0V3S1</accession>
<sequence>MTVRTERENEHRLRQRLIAGDAEALAEAYRAYSPMVFGLLTRMLTDPPAAEDITQEVFVRLWERPERFDPERGRLGTWLCTMARSRAIDSIRRTQTRERAAVAQAQQVHPESDTADLVAHNAMVHTVRVAVQRLPEAQRIAVTLAYYEGLTYRRVAEKLGIPEGTVKSRLRFGLRGIADHLEKEGVLG</sequence>
<dbReference type="Gene3D" id="1.10.1740.10">
    <property type="match status" value="1"/>
</dbReference>
<dbReference type="Pfam" id="PF04542">
    <property type="entry name" value="Sigma70_r2"/>
    <property type="match status" value="1"/>
</dbReference>
<dbReference type="Gene3D" id="1.10.10.10">
    <property type="entry name" value="Winged helix-like DNA-binding domain superfamily/Winged helix DNA-binding domain"/>
    <property type="match status" value="1"/>
</dbReference>
<protein>
    <submittedName>
        <fullName evidence="7">Sigma-70 family RNA polymerase sigma factor</fullName>
    </submittedName>
</protein>
<evidence type="ECO:0000259" key="6">
    <source>
        <dbReference type="Pfam" id="PF08281"/>
    </source>
</evidence>
<dbReference type="Pfam" id="PF08281">
    <property type="entry name" value="Sigma70_r4_2"/>
    <property type="match status" value="1"/>
</dbReference>
<dbReference type="Proteomes" id="UP000319769">
    <property type="component" value="Unassembled WGS sequence"/>
</dbReference>
<feature type="domain" description="RNA polymerase sigma-70 region 2" evidence="5">
    <location>
        <begin position="29"/>
        <end position="95"/>
    </location>
</feature>
<dbReference type="GO" id="GO:0016987">
    <property type="term" value="F:sigma factor activity"/>
    <property type="evidence" value="ECO:0007669"/>
    <property type="project" value="UniProtKB-KW"/>
</dbReference>
<feature type="domain" description="RNA polymerase sigma factor 70 region 4 type 2" evidence="6">
    <location>
        <begin position="127"/>
        <end position="174"/>
    </location>
</feature>
<dbReference type="AlphaFoldDB" id="A0A5N0V3S1"/>
<evidence type="ECO:0000256" key="1">
    <source>
        <dbReference type="ARBA" id="ARBA00010641"/>
    </source>
</evidence>
<dbReference type="GO" id="GO:0003677">
    <property type="term" value="F:DNA binding"/>
    <property type="evidence" value="ECO:0007669"/>
    <property type="project" value="InterPro"/>
</dbReference>
<keyword evidence="3" id="KW-0731">Sigma factor</keyword>
<comment type="caution">
    <text evidence="7">The sequence shown here is derived from an EMBL/GenBank/DDBJ whole genome shotgun (WGS) entry which is preliminary data.</text>
</comment>
<dbReference type="PANTHER" id="PTHR43133">
    <property type="entry name" value="RNA POLYMERASE ECF-TYPE SIGMA FACTO"/>
    <property type="match status" value="1"/>
</dbReference>
<dbReference type="GO" id="GO:0006352">
    <property type="term" value="P:DNA-templated transcription initiation"/>
    <property type="evidence" value="ECO:0007669"/>
    <property type="project" value="InterPro"/>
</dbReference>
<comment type="similarity">
    <text evidence="1">Belongs to the sigma-70 factor family. ECF subfamily.</text>
</comment>
<evidence type="ECO:0000259" key="5">
    <source>
        <dbReference type="Pfam" id="PF04542"/>
    </source>
</evidence>
<organism evidence="7 8">
    <name type="scientific">Amycolatopsis acidicola</name>
    <dbReference type="NCBI Taxonomy" id="2596893"/>
    <lineage>
        <taxon>Bacteria</taxon>
        <taxon>Bacillati</taxon>
        <taxon>Actinomycetota</taxon>
        <taxon>Actinomycetes</taxon>
        <taxon>Pseudonocardiales</taxon>
        <taxon>Pseudonocardiaceae</taxon>
        <taxon>Amycolatopsis</taxon>
    </lineage>
</organism>
<dbReference type="OrthoDB" id="9784272at2"/>
<dbReference type="SUPFAM" id="SSF88659">
    <property type="entry name" value="Sigma3 and sigma4 domains of RNA polymerase sigma factors"/>
    <property type="match status" value="1"/>
</dbReference>
<dbReference type="InterPro" id="IPR013249">
    <property type="entry name" value="RNA_pol_sigma70_r4_t2"/>
</dbReference>
<keyword evidence="2" id="KW-0805">Transcription regulation</keyword>
<evidence type="ECO:0000256" key="3">
    <source>
        <dbReference type="ARBA" id="ARBA00023082"/>
    </source>
</evidence>
<evidence type="ECO:0000256" key="4">
    <source>
        <dbReference type="ARBA" id="ARBA00023163"/>
    </source>
</evidence>
<dbReference type="NCBIfam" id="TIGR02937">
    <property type="entry name" value="sigma70-ECF"/>
    <property type="match status" value="1"/>
</dbReference>
<evidence type="ECO:0000256" key="2">
    <source>
        <dbReference type="ARBA" id="ARBA00023015"/>
    </source>
</evidence>
<dbReference type="SUPFAM" id="SSF88946">
    <property type="entry name" value="Sigma2 domain of RNA polymerase sigma factors"/>
    <property type="match status" value="1"/>
</dbReference>
<evidence type="ECO:0000313" key="8">
    <source>
        <dbReference type="Proteomes" id="UP000319769"/>
    </source>
</evidence>
<dbReference type="InterPro" id="IPR007627">
    <property type="entry name" value="RNA_pol_sigma70_r2"/>
</dbReference>
<proteinExistence type="inferred from homology"/>
<name>A0A5N0V3S1_9PSEU</name>
<evidence type="ECO:0000313" key="7">
    <source>
        <dbReference type="EMBL" id="KAA9159606.1"/>
    </source>
</evidence>
<gene>
    <name evidence="7" type="ORF">FPZ12_019750</name>
</gene>
<dbReference type="InterPro" id="IPR014284">
    <property type="entry name" value="RNA_pol_sigma-70_dom"/>
</dbReference>
<keyword evidence="8" id="KW-1185">Reference proteome</keyword>
<dbReference type="PANTHER" id="PTHR43133:SF62">
    <property type="entry name" value="RNA POLYMERASE SIGMA FACTOR SIGZ"/>
    <property type="match status" value="1"/>
</dbReference>
<reference evidence="7" key="1">
    <citation type="submission" date="2019-09" db="EMBL/GenBank/DDBJ databases">
        <authorList>
            <person name="Teo W.F.A."/>
            <person name="Duangmal K."/>
        </authorList>
    </citation>
    <scope>NUCLEOTIDE SEQUENCE [LARGE SCALE GENOMIC DNA]</scope>
    <source>
        <strain evidence="7">K81G1</strain>
    </source>
</reference>